<evidence type="ECO:0000313" key="1">
    <source>
        <dbReference type="EMBL" id="KAK9165016.1"/>
    </source>
</evidence>
<proteinExistence type="predicted"/>
<accession>A0AAP0L650</accession>
<organism evidence="1 2">
    <name type="scientific">Stephania cephalantha</name>
    <dbReference type="NCBI Taxonomy" id="152367"/>
    <lineage>
        <taxon>Eukaryota</taxon>
        <taxon>Viridiplantae</taxon>
        <taxon>Streptophyta</taxon>
        <taxon>Embryophyta</taxon>
        <taxon>Tracheophyta</taxon>
        <taxon>Spermatophyta</taxon>
        <taxon>Magnoliopsida</taxon>
        <taxon>Ranunculales</taxon>
        <taxon>Menispermaceae</taxon>
        <taxon>Menispermoideae</taxon>
        <taxon>Cissampelideae</taxon>
        <taxon>Stephania</taxon>
    </lineage>
</organism>
<dbReference type="Proteomes" id="UP001419268">
    <property type="component" value="Unassembled WGS sequence"/>
</dbReference>
<comment type="caution">
    <text evidence="1">The sequence shown here is derived from an EMBL/GenBank/DDBJ whole genome shotgun (WGS) entry which is preliminary data.</text>
</comment>
<protein>
    <submittedName>
        <fullName evidence="1">Uncharacterized protein</fullName>
    </submittedName>
</protein>
<dbReference type="AlphaFoldDB" id="A0AAP0L650"/>
<keyword evidence="2" id="KW-1185">Reference proteome</keyword>
<name>A0AAP0L650_9MAGN</name>
<dbReference type="EMBL" id="JBBNAG010000001">
    <property type="protein sequence ID" value="KAK9165016.1"/>
    <property type="molecule type" value="Genomic_DNA"/>
</dbReference>
<evidence type="ECO:0000313" key="2">
    <source>
        <dbReference type="Proteomes" id="UP001419268"/>
    </source>
</evidence>
<gene>
    <name evidence="1" type="ORF">Scep_000207</name>
</gene>
<sequence>MDGWMYLCLFVKRREKEYSCGFVKGFPTEGIGILSTSNDIFYHHHHHRSSV</sequence>
<reference evidence="1 2" key="1">
    <citation type="submission" date="2024-01" db="EMBL/GenBank/DDBJ databases">
        <title>Genome assemblies of Stephania.</title>
        <authorList>
            <person name="Yang L."/>
        </authorList>
    </citation>
    <scope>NUCLEOTIDE SEQUENCE [LARGE SCALE GENOMIC DNA]</scope>
    <source>
        <strain evidence="1">JXDWG</strain>
        <tissue evidence="1">Leaf</tissue>
    </source>
</reference>